<reference evidence="1" key="1">
    <citation type="submission" date="2010-07" db="EMBL/GenBank/DDBJ databases">
        <title>Gene structure and function analysis of the virulence-related plasmid pVH1 from Vibrio harveyi VIB645.</title>
        <authorList>
            <person name="Hou X."/>
            <person name="Sun J."/>
            <person name="Sun B."/>
            <person name="Liu J."/>
            <person name="Zhang X."/>
        </authorList>
    </citation>
    <scope>NUCLEOTIDE SEQUENCE</scope>
    <source>
        <strain evidence="1">VIB645</strain>
        <plasmid evidence="1">pVH1</plasmid>
    </source>
</reference>
<keyword evidence="1" id="KW-0614">Plasmid</keyword>
<evidence type="ECO:0000313" key="1">
    <source>
        <dbReference type="EMBL" id="ADQ53961.1"/>
    </source>
</evidence>
<dbReference type="EMBL" id="HM752270">
    <property type="protein sequence ID" value="ADQ53961.1"/>
    <property type="molecule type" value="Genomic_DNA"/>
</dbReference>
<sequence length="77" mass="9029">MFARRIQGGIHQNPLEEIKMQLNCSINHTLNQSATNEELDMLVSLIERNYFRPNQQEVIAAFVGRQAIKNFLKEWEL</sequence>
<accession>E5G5N7</accession>
<protein>
    <submittedName>
        <fullName evidence="1">Uncharacterized protein</fullName>
    </submittedName>
</protein>
<name>E5G5N7_VIBHA</name>
<dbReference type="AlphaFoldDB" id="E5G5N7"/>
<organism evidence="1">
    <name type="scientific">Vibrio harveyi</name>
    <name type="common">Beneckea harveyi</name>
    <dbReference type="NCBI Taxonomy" id="669"/>
    <lineage>
        <taxon>Bacteria</taxon>
        <taxon>Pseudomonadati</taxon>
        <taxon>Pseudomonadota</taxon>
        <taxon>Gammaproteobacteria</taxon>
        <taxon>Vibrionales</taxon>
        <taxon>Vibrionaceae</taxon>
        <taxon>Vibrio</taxon>
    </lineage>
</organism>
<geneLocation type="plasmid" evidence="1">
    <name>pVH1</name>
</geneLocation>
<proteinExistence type="predicted"/>